<feature type="transmembrane region" description="Helical" evidence="1">
    <location>
        <begin position="20"/>
        <end position="41"/>
    </location>
</feature>
<reference evidence="2 3" key="1">
    <citation type="submission" date="2019-07" db="EMBL/GenBank/DDBJ databases">
        <title>Rhodotorula toruloides NBRC10032 genome sequencing.</title>
        <authorList>
            <person name="Shida Y."/>
            <person name="Takaku H."/>
            <person name="Ogasawara W."/>
            <person name="Mori K."/>
        </authorList>
    </citation>
    <scope>NUCLEOTIDE SEQUENCE [LARGE SCALE GENOMIC DNA]</scope>
    <source>
        <strain evidence="2 3">NBRC10032</strain>
    </source>
</reference>
<accession>A0A511KGB2</accession>
<evidence type="ECO:0000313" key="3">
    <source>
        <dbReference type="Proteomes" id="UP000321518"/>
    </source>
</evidence>
<dbReference type="Proteomes" id="UP000321518">
    <property type="component" value="Unassembled WGS sequence"/>
</dbReference>
<dbReference type="PANTHER" id="PTHR36485:SF1">
    <property type="entry name" value="TRANSMEMBRANE PROTEIN"/>
    <property type="match status" value="1"/>
</dbReference>
<keyword evidence="1" id="KW-0472">Membrane</keyword>
<name>A0A511KGB2_RHOTO</name>
<dbReference type="Pfam" id="PF15159">
    <property type="entry name" value="PIG-Y"/>
    <property type="match status" value="1"/>
</dbReference>
<evidence type="ECO:0008006" key="4">
    <source>
        <dbReference type="Google" id="ProtNLM"/>
    </source>
</evidence>
<comment type="caution">
    <text evidence="2">The sequence shown here is derived from an EMBL/GenBank/DDBJ whole genome shotgun (WGS) entry which is preliminary data.</text>
</comment>
<organism evidence="2 3">
    <name type="scientific">Rhodotorula toruloides</name>
    <name type="common">Yeast</name>
    <name type="synonym">Rhodosporidium toruloides</name>
    <dbReference type="NCBI Taxonomy" id="5286"/>
    <lineage>
        <taxon>Eukaryota</taxon>
        <taxon>Fungi</taxon>
        <taxon>Dikarya</taxon>
        <taxon>Basidiomycota</taxon>
        <taxon>Pucciniomycotina</taxon>
        <taxon>Microbotryomycetes</taxon>
        <taxon>Sporidiobolales</taxon>
        <taxon>Sporidiobolaceae</taxon>
        <taxon>Rhodotorula</taxon>
    </lineage>
</organism>
<sequence>MDVEVEANVEQNGNSEMLRWGWTLVVGSSTAFFLGFWSIVVGPFCAPTDILGLDALAEDTYYKYLMVLLLPVTVCYVIVNWWGLKIFRHA</sequence>
<feature type="transmembrane region" description="Helical" evidence="1">
    <location>
        <begin position="61"/>
        <end position="84"/>
    </location>
</feature>
<dbReference type="EMBL" id="BJWK01000005">
    <property type="protein sequence ID" value="GEM08494.1"/>
    <property type="molecule type" value="Genomic_DNA"/>
</dbReference>
<dbReference type="OrthoDB" id="2157498at2759"/>
<proteinExistence type="predicted"/>
<dbReference type="InterPro" id="IPR029164">
    <property type="entry name" value="PIG-Y"/>
</dbReference>
<evidence type="ECO:0000313" key="2">
    <source>
        <dbReference type="EMBL" id="GEM08494.1"/>
    </source>
</evidence>
<keyword evidence="1" id="KW-1133">Transmembrane helix</keyword>
<dbReference type="PANTHER" id="PTHR36485">
    <property type="entry name" value="OS01G0939000 PROTEIN"/>
    <property type="match status" value="1"/>
</dbReference>
<keyword evidence="1" id="KW-0812">Transmembrane</keyword>
<protein>
    <recommendedName>
        <fullName evidence="4">Phosphatidylinositol N-acetylglucosaminyltransferase subunit Y</fullName>
    </recommendedName>
</protein>
<evidence type="ECO:0000256" key="1">
    <source>
        <dbReference type="SAM" id="Phobius"/>
    </source>
</evidence>
<gene>
    <name evidence="2" type="ORF">Rt10032_c05g2511</name>
</gene>
<dbReference type="AlphaFoldDB" id="A0A511KGB2"/>